<evidence type="ECO:0000313" key="2">
    <source>
        <dbReference type="Proteomes" id="UP000887159"/>
    </source>
</evidence>
<dbReference type="AlphaFoldDB" id="A0A8X6VV12"/>
<keyword evidence="2" id="KW-1185">Reference proteome</keyword>
<proteinExistence type="predicted"/>
<evidence type="ECO:0000313" key="1">
    <source>
        <dbReference type="EMBL" id="GFY22947.1"/>
    </source>
</evidence>
<reference evidence="1" key="1">
    <citation type="submission" date="2020-08" db="EMBL/GenBank/DDBJ databases">
        <title>Multicomponent nature underlies the extraordinary mechanical properties of spider dragline silk.</title>
        <authorList>
            <person name="Kono N."/>
            <person name="Nakamura H."/>
            <person name="Mori M."/>
            <person name="Yoshida Y."/>
            <person name="Ohtoshi R."/>
            <person name="Malay A.D."/>
            <person name="Moran D.A.P."/>
            <person name="Tomita M."/>
            <person name="Numata K."/>
            <person name="Arakawa K."/>
        </authorList>
    </citation>
    <scope>NUCLEOTIDE SEQUENCE</scope>
</reference>
<organism evidence="1 2">
    <name type="scientific">Trichonephila clavipes</name>
    <name type="common">Golden silk orbweaver</name>
    <name type="synonym">Nephila clavipes</name>
    <dbReference type="NCBI Taxonomy" id="2585209"/>
    <lineage>
        <taxon>Eukaryota</taxon>
        <taxon>Metazoa</taxon>
        <taxon>Ecdysozoa</taxon>
        <taxon>Arthropoda</taxon>
        <taxon>Chelicerata</taxon>
        <taxon>Arachnida</taxon>
        <taxon>Araneae</taxon>
        <taxon>Araneomorphae</taxon>
        <taxon>Entelegynae</taxon>
        <taxon>Araneoidea</taxon>
        <taxon>Nephilidae</taxon>
        <taxon>Trichonephila</taxon>
    </lineage>
</organism>
<dbReference type="EMBL" id="BMAU01021361">
    <property type="protein sequence ID" value="GFY22947.1"/>
    <property type="molecule type" value="Genomic_DNA"/>
</dbReference>
<accession>A0A8X6VV12</accession>
<comment type="caution">
    <text evidence="1">The sequence shown here is derived from an EMBL/GenBank/DDBJ whole genome shotgun (WGS) entry which is preliminary data.</text>
</comment>
<dbReference type="Proteomes" id="UP000887159">
    <property type="component" value="Unassembled WGS sequence"/>
</dbReference>
<protein>
    <submittedName>
        <fullName evidence="1">Uncharacterized protein</fullName>
    </submittedName>
</protein>
<name>A0A8X6VV12_TRICX</name>
<sequence>MFRVLVAYFHGPGLQPVARLAANAVTLSESLNIALFMEKRCHSSRRLDFYLLVHGRCFYFLVPPIETNGGVPPIRHLGTRPPRRYRFPEGHNIIERSKYSRAVYWLEQGYSWWSN</sequence>
<gene>
    <name evidence="1" type="ORF">TNCV_2182081</name>
</gene>